<dbReference type="EMBL" id="AP024255">
    <property type="protein sequence ID" value="BCO99846.1"/>
    <property type="molecule type" value="Genomic_DNA"/>
</dbReference>
<gene>
    <name evidence="1" type="ORF">MINTM018_26160</name>
</gene>
<name>A0A7R7MWM8_MYCIT</name>
<dbReference type="Proteomes" id="UP000595205">
    <property type="component" value="Chromosome"/>
</dbReference>
<organism evidence="1 2">
    <name type="scientific">Mycobacterium intracellulare</name>
    <dbReference type="NCBI Taxonomy" id="1767"/>
    <lineage>
        <taxon>Bacteria</taxon>
        <taxon>Bacillati</taxon>
        <taxon>Actinomycetota</taxon>
        <taxon>Actinomycetes</taxon>
        <taxon>Mycobacteriales</taxon>
        <taxon>Mycobacteriaceae</taxon>
        <taxon>Mycobacterium</taxon>
        <taxon>Mycobacterium avium complex (MAC)</taxon>
    </lineage>
</organism>
<evidence type="ECO:0000313" key="2">
    <source>
        <dbReference type="Proteomes" id="UP000595205"/>
    </source>
</evidence>
<protein>
    <submittedName>
        <fullName evidence="1">Uncharacterized protein</fullName>
    </submittedName>
</protein>
<dbReference type="AlphaFoldDB" id="A0A7R7MWM8"/>
<proteinExistence type="predicted"/>
<accession>A0A7R7MWM8</accession>
<sequence length="71" mass="7843">MHDRVDAVQRRIEPSTGLHVPHDMFDVRALVRAPSAAQDPDVLARGRQLVDDDAAYSSGAAGYEYTVRHVL</sequence>
<evidence type="ECO:0000313" key="1">
    <source>
        <dbReference type="EMBL" id="BCO99846.1"/>
    </source>
</evidence>
<reference evidence="1 2" key="1">
    <citation type="submission" date="2020-12" db="EMBL/GenBank/DDBJ databases">
        <title>Genome sequence of clinical Mycobacterium intracellulare strains.</title>
        <authorList>
            <person name="Tateishi Y."/>
            <person name="Matsumoto S."/>
            <person name="Fukushima Y."/>
            <person name="Nakajima C."/>
            <person name="Suzuki Y."/>
        </authorList>
    </citation>
    <scope>NUCLEOTIDE SEQUENCE [LARGE SCALE GENOMIC DNA]</scope>
    <source>
        <strain evidence="1 2">M018</strain>
    </source>
</reference>